<feature type="compositionally biased region" description="Basic and acidic residues" evidence="1">
    <location>
        <begin position="1"/>
        <end position="20"/>
    </location>
</feature>
<dbReference type="Gene3D" id="3.40.50.150">
    <property type="entry name" value="Vaccinia Virus protein VP39"/>
    <property type="match status" value="1"/>
</dbReference>
<dbReference type="CDD" id="cd02440">
    <property type="entry name" value="AdoMet_MTases"/>
    <property type="match status" value="1"/>
</dbReference>
<evidence type="ECO:0000256" key="1">
    <source>
        <dbReference type="SAM" id="MobiDB-lite"/>
    </source>
</evidence>
<dbReference type="SUPFAM" id="SSF53335">
    <property type="entry name" value="S-adenosyl-L-methionine-dependent methyltransferases"/>
    <property type="match status" value="1"/>
</dbReference>
<sequence>MSRRTPFHDHNHARDFDRRMGQSNSRTALIEEMIRHLKLRGTEKVLDMGAGTGRVARALLPDLPRGVLVGVDPAPAMLHVAGEHKTEEGGRNFFLVCGRGENLPLKTGTLDLVVSVFSLHHFKRKGAALKEARRVLRTGGKIMILDPVVREPSDAVETEVTQLVQNVFRRTHGPEFCMLPLSELRQILFMAGFVEITTWPQPLVFYGDSADKVPMGKHWYEAAQTAGAHRSAEVRARFAQSYFQIPPEEEPEPTLTGSLTFGLVSGCKGGD</sequence>
<gene>
    <name evidence="3" type="ORF">HYY65_03740</name>
</gene>
<protein>
    <submittedName>
        <fullName evidence="3">Methyltransferase domain-containing protein</fullName>
    </submittedName>
</protein>
<accession>A0A932LZN1</accession>
<comment type="caution">
    <text evidence="3">The sequence shown here is derived from an EMBL/GenBank/DDBJ whole genome shotgun (WGS) entry which is preliminary data.</text>
</comment>
<dbReference type="InterPro" id="IPR013216">
    <property type="entry name" value="Methyltransf_11"/>
</dbReference>
<dbReference type="Proteomes" id="UP000741360">
    <property type="component" value="Unassembled WGS sequence"/>
</dbReference>
<feature type="domain" description="Methyltransferase type 11" evidence="2">
    <location>
        <begin position="46"/>
        <end position="144"/>
    </location>
</feature>
<reference evidence="3" key="1">
    <citation type="submission" date="2020-07" db="EMBL/GenBank/DDBJ databases">
        <title>Huge and variable diversity of episymbiotic CPR bacteria and DPANN archaea in groundwater ecosystems.</title>
        <authorList>
            <person name="He C.Y."/>
            <person name="Keren R."/>
            <person name="Whittaker M."/>
            <person name="Farag I.F."/>
            <person name="Doudna J."/>
            <person name="Cate J.H.D."/>
            <person name="Banfield J.F."/>
        </authorList>
    </citation>
    <scope>NUCLEOTIDE SEQUENCE</scope>
    <source>
        <strain evidence="3">NC_groundwater_717_Ag_S-0.2um_59_8</strain>
    </source>
</reference>
<name>A0A932LZN1_UNCTE</name>
<dbReference type="EMBL" id="JACPSX010000061">
    <property type="protein sequence ID" value="MBI3014182.1"/>
    <property type="molecule type" value="Genomic_DNA"/>
</dbReference>
<keyword evidence="3" id="KW-0808">Transferase</keyword>
<feature type="region of interest" description="Disordered" evidence="1">
    <location>
        <begin position="1"/>
        <end position="22"/>
    </location>
</feature>
<dbReference type="GO" id="GO:0008757">
    <property type="term" value="F:S-adenosylmethionine-dependent methyltransferase activity"/>
    <property type="evidence" value="ECO:0007669"/>
    <property type="project" value="InterPro"/>
</dbReference>
<organism evidence="3 4">
    <name type="scientific">Tectimicrobiota bacterium</name>
    <dbReference type="NCBI Taxonomy" id="2528274"/>
    <lineage>
        <taxon>Bacteria</taxon>
        <taxon>Pseudomonadati</taxon>
        <taxon>Nitrospinota/Tectimicrobiota group</taxon>
        <taxon>Candidatus Tectimicrobiota</taxon>
    </lineage>
</organism>
<dbReference type="GO" id="GO:0032259">
    <property type="term" value="P:methylation"/>
    <property type="evidence" value="ECO:0007669"/>
    <property type="project" value="UniProtKB-KW"/>
</dbReference>
<dbReference type="Pfam" id="PF08241">
    <property type="entry name" value="Methyltransf_11"/>
    <property type="match status" value="1"/>
</dbReference>
<dbReference type="AlphaFoldDB" id="A0A932LZN1"/>
<keyword evidence="3" id="KW-0489">Methyltransferase</keyword>
<evidence type="ECO:0000313" key="4">
    <source>
        <dbReference type="Proteomes" id="UP000741360"/>
    </source>
</evidence>
<evidence type="ECO:0000313" key="3">
    <source>
        <dbReference type="EMBL" id="MBI3014182.1"/>
    </source>
</evidence>
<evidence type="ECO:0000259" key="2">
    <source>
        <dbReference type="Pfam" id="PF08241"/>
    </source>
</evidence>
<dbReference type="PANTHER" id="PTHR43591">
    <property type="entry name" value="METHYLTRANSFERASE"/>
    <property type="match status" value="1"/>
</dbReference>
<proteinExistence type="predicted"/>
<dbReference type="InterPro" id="IPR029063">
    <property type="entry name" value="SAM-dependent_MTases_sf"/>
</dbReference>